<gene>
    <name evidence="3" type="ORF">E1757_27360</name>
</gene>
<dbReference type="PANTHER" id="PTHR43377">
    <property type="entry name" value="BILIVERDIN REDUCTASE A"/>
    <property type="match status" value="1"/>
</dbReference>
<dbReference type="InterPro" id="IPR051450">
    <property type="entry name" value="Gfo/Idh/MocA_Oxidoreductases"/>
</dbReference>
<name>A0A4R5KF27_9BACL</name>
<dbReference type="AlphaFoldDB" id="A0A4R5KF27"/>
<dbReference type="InterPro" id="IPR055170">
    <property type="entry name" value="GFO_IDH_MocA-like_dom"/>
</dbReference>
<dbReference type="SUPFAM" id="SSF51735">
    <property type="entry name" value="NAD(P)-binding Rossmann-fold domains"/>
    <property type="match status" value="1"/>
</dbReference>
<feature type="domain" description="Gfo/Idh/MocA-like oxidoreductase N-terminal" evidence="1">
    <location>
        <begin position="6"/>
        <end position="112"/>
    </location>
</feature>
<dbReference type="Gene3D" id="3.30.360.10">
    <property type="entry name" value="Dihydrodipicolinate Reductase, domain 2"/>
    <property type="match status" value="1"/>
</dbReference>
<feature type="domain" description="GFO/IDH/MocA-like oxidoreductase" evidence="2">
    <location>
        <begin position="132"/>
        <end position="257"/>
    </location>
</feature>
<dbReference type="RefSeq" id="WP_133234215.1">
    <property type="nucleotide sequence ID" value="NZ_SMRT01000017.1"/>
</dbReference>
<dbReference type="GO" id="GO:0000166">
    <property type="term" value="F:nucleotide binding"/>
    <property type="evidence" value="ECO:0007669"/>
    <property type="project" value="InterPro"/>
</dbReference>
<protein>
    <submittedName>
        <fullName evidence="3">Gfo/Idh/MocA family oxidoreductase</fullName>
    </submittedName>
</protein>
<accession>A0A4R5KF27</accession>
<evidence type="ECO:0000259" key="1">
    <source>
        <dbReference type="Pfam" id="PF01408"/>
    </source>
</evidence>
<dbReference type="InterPro" id="IPR000683">
    <property type="entry name" value="Gfo/Idh/MocA-like_OxRdtase_N"/>
</dbReference>
<dbReference type="Pfam" id="PF01408">
    <property type="entry name" value="GFO_IDH_MocA"/>
    <property type="match status" value="1"/>
</dbReference>
<reference evidence="3 4" key="1">
    <citation type="submission" date="2019-03" db="EMBL/GenBank/DDBJ databases">
        <title>This is whole genome sequence of Paenibacillus sp MS74 strain.</title>
        <authorList>
            <person name="Trinh H.N."/>
        </authorList>
    </citation>
    <scope>NUCLEOTIDE SEQUENCE [LARGE SCALE GENOMIC DNA]</scope>
    <source>
        <strain evidence="3 4">MS74</strain>
    </source>
</reference>
<dbReference type="Proteomes" id="UP000295636">
    <property type="component" value="Unassembled WGS sequence"/>
</dbReference>
<dbReference type="SUPFAM" id="SSF55347">
    <property type="entry name" value="Glyceraldehyde-3-phosphate dehydrogenase-like, C-terminal domain"/>
    <property type="match status" value="1"/>
</dbReference>
<evidence type="ECO:0000313" key="3">
    <source>
        <dbReference type="EMBL" id="TDF93208.1"/>
    </source>
</evidence>
<proteinExistence type="predicted"/>
<dbReference type="EMBL" id="SMRT01000017">
    <property type="protein sequence ID" value="TDF93208.1"/>
    <property type="molecule type" value="Genomic_DNA"/>
</dbReference>
<comment type="caution">
    <text evidence="3">The sequence shown here is derived from an EMBL/GenBank/DDBJ whole genome shotgun (WGS) entry which is preliminary data.</text>
</comment>
<dbReference type="InterPro" id="IPR036291">
    <property type="entry name" value="NAD(P)-bd_dom_sf"/>
</dbReference>
<evidence type="ECO:0000313" key="4">
    <source>
        <dbReference type="Proteomes" id="UP000295636"/>
    </source>
</evidence>
<dbReference type="Gene3D" id="3.40.50.720">
    <property type="entry name" value="NAD(P)-binding Rossmann-like Domain"/>
    <property type="match status" value="1"/>
</dbReference>
<dbReference type="Pfam" id="PF22725">
    <property type="entry name" value="GFO_IDH_MocA_C3"/>
    <property type="match status" value="1"/>
</dbReference>
<sequence>MQNGQFAIIGCRHGHIGMFIAEMMALGYRCAGIYEAGEPSLARQLSDKFDIPVTGDLESLLAPEIGMVGSSAVNCEKIDWIELCEQHGKPIMLDKPIVTSREGLNRLEAVMERGVIQVGMLLTSRDRSSIYTLKRHMDAGALGNIVSITMRKPHRLAPATRQPWHFAKLENGGIIVDLLIHDFDLLRWLTGREVEGTSGLMAKHILPEYPDFYDTATVQVRLEGGILAQLYTDWHTPDTCWAFGDCRIFVSGTKGCAELRLFGDPSVASAAGDELMFTMTNEEKFHRVELIQPPVSVVEDFIRRTEGKPHLVTHQDLYLACRATLEADEQALVIK</sequence>
<dbReference type="OrthoDB" id="9768836at2"/>
<keyword evidence="4" id="KW-1185">Reference proteome</keyword>
<organism evidence="3 4">
    <name type="scientific">Paenibacillus piri</name>
    <dbReference type="NCBI Taxonomy" id="2547395"/>
    <lineage>
        <taxon>Bacteria</taxon>
        <taxon>Bacillati</taxon>
        <taxon>Bacillota</taxon>
        <taxon>Bacilli</taxon>
        <taxon>Bacillales</taxon>
        <taxon>Paenibacillaceae</taxon>
        <taxon>Paenibacillus</taxon>
    </lineage>
</organism>
<evidence type="ECO:0000259" key="2">
    <source>
        <dbReference type="Pfam" id="PF22725"/>
    </source>
</evidence>
<dbReference type="PANTHER" id="PTHR43377:SF1">
    <property type="entry name" value="BILIVERDIN REDUCTASE A"/>
    <property type="match status" value="1"/>
</dbReference>